<dbReference type="InterPro" id="IPR021137">
    <property type="entry name" value="Ribosomal_bL35-like"/>
</dbReference>
<evidence type="ECO:0000313" key="5">
    <source>
        <dbReference type="EMBL" id="AOM66296.1"/>
    </source>
</evidence>
<dbReference type="GO" id="GO:0006412">
    <property type="term" value="P:translation"/>
    <property type="evidence" value="ECO:0007669"/>
    <property type="project" value="InterPro"/>
</dbReference>
<dbReference type="SUPFAM" id="SSF143034">
    <property type="entry name" value="L35p-like"/>
    <property type="match status" value="1"/>
</dbReference>
<keyword evidence="3 4" id="KW-0687">Ribonucleoprotein</keyword>
<dbReference type="Pfam" id="PF01632">
    <property type="entry name" value="Ribosomal_L35p"/>
    <property type="match status" value="1"/>
</dbReference>
<dbReference type="PANTHER" id="PTHR33343:SF1">
    <property type="entry name" value="LARGE RIBOSOMAL SUBUNIT PROTEIN BL35M"/>
    <property type="match status" value="1"/>
</dbReference>
<dbReference type="InterPro" id="IPR001706">
    <property type="entry name" value="Ribosomal_bL35"/>
</dbReference>
<name>A0A1C9CD34_CERJP</name>
<dbReference type="Gene3D" id="4.10.410.60">
    <property type="match status" value="1"/>
</dbReference>
<comment type="similarity">
    <text evidence="1 4">Belongs to the bacterial ribosomal protein bL35 family.</text>
</comment>
<keyword evidence="2 4" id="KW-0689">Ribosomal protein</keyword>
<organism evidence="5">
    <name type="scientific">Ceramothamnion japonicum</name>
    <name type="common">Red alga</name>
    <name type="synonym">Ceramium japonicum</name>
    <dbReference type="NCBI Taxonomy" id="218448"/>
    <lineage>
        <taxon>Eukaryota</taxon>
        <taxon>Rhodophyta</taxon>
        <taxon>Florideophyceae</taxon>
        <taxon>Rhodymeniophycidae</taxon>
        <taxon>Ceramiales</taxon>
        <taxon>Ceramiaceae</taxon>
        <taxon>Ceramothamnion</taxon>
    </lineage>
</organism>
<keyword evidence="5" id="KW-0934">Plastid</keyword>
<evidence type="ECO:0000256" key="2">
    <source>
        <dbReference type="ARBA" id="ARBA00022980"/>
    </source>
</evidence>
<dbReference type="PROSITE" id="PS00936">
    <property type="entry name" value="RIBOSOMAL_L35"/>
    <property type="match status" value="1"/>
</dbReference>
<dbReference type="GO" id="GO:0015934">
    <property type="term" value="C:large ribosomal subunit"/>
    <property type="evidence" value="ECO:0007669"/>
    <property type="project" value="TreeGrafter"/>
</dbReference>
<evidence type="ECO:0000256" key="4">
    <source>
        <dbReference type="RuleBase" id="RU000568"/>
    </source>
</evidence>
<dbReference type="NCBIfam" id="TIGR00001">
    <property type="entry name" value="rpmI_bact"/>
    <property type="match status" value="1"/>
</dbReference>
<dbReference type="InterPro" id="IPR037229">
    <property type="entry name" value="Ribosomal_bL35_sf"/>
</dbReference>
<geneLocation type="plastid" evidence="5"/>
<proteinExistence type="inferred from homology"/>
<protein>
    <recommendedName>
        <fullName evidence="4">50S ribosomal protein L35</fullName>
    </recommendedName>
</protein>
<dbReference type="GO" id="GO:0003735">
    <property type="term" value="F:structural constituent of ribosome"/>
    <property type="evidence" value="ECO:0007669"/>
    <property type="project" value="InterPro"/>
</dbReference>
<reference evidence="5" key="1">
    <citation type="journal article" date="2016" name="BMC Biol.">
        <title>Parallel evolution of highly conserved plastid genome architecture in red seaweeds and seed plants.</title>
        <authorList>
            <person name="Lee J."/>
            <person name="Cho C.H."/>
            <person name="Park S.I."/>
            <person name="Choi J.W."/>
            <person name="Song H.S."/>
            <person name="West J.A."/>
            <person name="Bhattacharya D."/>
            <person name="Yoon H.S."/>
        </authorList>
    </citation>
    <scope>NUCLEOTIDE SEQUENCE</scope>
</reference>
<dbReference type="HAMAP" id="MF_00514">
    <property type="entry name" value="Ribosomal_bL35"/>
    <property type="match status" value="1"/>
</dbReference>
<dbReference type="EMBL" id="KX284719">
    <property type="protein sequence ID" value="AOM66296.1"/>
    <property type="molecule type" value="Genomic_DNA"/>
</dbReference>
<gene>
    <name evidence="5" type="primary">rpl35</name>
    <name evidence="5" type="ORF">Ceram_020</name>
</gene>
<dbReference type="InterPro" id="IPR018265">
    <property type="entry name" value="Ribosomal_bL35_CS"/>
</dbReference>
<dbReference type="FunFam" id="4.10.410.60:FF:000001">
    <property type="entry name" value="50S ribosomal protein L35"/>
    <property type="match status" value="1"/>
</dbReference>
<dbReference type="RefSeq" id="YP_009296953.1">
    <property type="nucleotide sequence ID" value="NC_031174.1"/>
</dbReference>
<dbReference type="PRINTS" id="PR00064">
    <property type="entry name" value="RIBOSOMALL35"/>
</dbReference>
<evidence type="ECO:0000256" key="3">
    <source>
        <dbReference type="ARBA" id="ARBA00023274"/>
    </source>
</evidence>
<dbReference type="GeneID" id="29073400"/>
<dbReference type="PANTHER" id="PTHR33343">
    <property type="entry name" value="54S RIBOSOMAL PROTEIN BL35M"/>
    <property type="match status" value="1"/>
</dbReference>
<evidence type="ECO:0000256" key="1">
    <source>
        <dbReference type="ARBA" id="ARBA00006598"/>
    </source>
</evidence>
<accession>A0A1C9CD34</accession>
<dbReference type="AlphaFoldDB" id="A0A1C9CD34"/>
<sequence length="66" mass="8064">MYKLKTRQSIKKRFKITANNKLMMRKASRSHLLEKKSSQRKLKLRKIALVKSRDYKNFKYSLINLY</sequence>